<dbReference type="AlphaFoldDB" id="A0A834B518"/>
<gene>
    <name evidence="2" type="ORF">HJG60_002217</name>
</gene>
<sequence length="81" mass="9307">MHLWPLPLREWGNNKKESLETEQTTCILARLEALEMCLKEVEEKAKALSKQLSVSKAMQTNLLEQVPGWRKTRGSGRQEAQ</sequence>
<dbReference type="Proteomes" id="UP000664940">
    <property type="component" value="Unassembled WGS sequence"/>
</dbReference>
<name>A0A834B518_9CHIR</name>
<evidence type="ECO:0000256" key="1">
    <source>
        <dbReference type="SAM" id="Coils"/>
    </source>
</evidence>
<evidence type="ECO:0000313" key="3">
    <source>
        <dbReference type="Proteomes" id="UP000664940"/>
    </source>
</evidence>
<proteinExistence type="predicted"/>
<evidence type="ECO:0000313" key="2">
    <source>
        <dbReference type="EMBL" id="KAF6123473.1"/>
    </source>
</evidence>
<organism evidence="2 3">
    <name type="scientific">Phyllostomus discolor</name>
    <name type="common">pale spear-nosed bat</name>
    <dbReference type="NCBI Taxonomy" id="89673"/>
    <lineage>
        <taxon>Eukaryota</taxon>
        <taxon>Metazoa</taxon>
        <taxon>Chordata</taxon>
        <taxon>Craniata</taxon>
        <taxon>Vertebrata</taxon>
        <taxon>Euteleostomi</taxon>
        <taxon>Mammalia</taxon>
        <taxon>Eutheria</taxon>
        <taxon>Laurasiatheria</taxon>
        <taxon>Chiroptera</taxon>
        <taxon>Yangochiroptera</taxon>
        <taxon>Phyllostomidae</taxon>
        <taxon>Phyllostominae</taxon>
        <taxon>Phyllostomus</taxon>
    </lineage>
</organism>
<keyword evidence="1" id="KW-0175">Coiled coil</keyword>
<protein>
    <submittedName>
        <fullName evidence="2">Uncharacterized protein</fullName>
    </submittedName>
</protein>
<comment type="caution">
    <text evidence="2">The sequence shown here is derived from an EMBL/GenBank/DDBJ whole genome shotgun (WGS) entry which is preliminary data.</text>
</comment>
<reference evidence="2 3" key="1">
    <citation type="journal article" date="2020" name="Nature">
        <title>Six reference-quality genomes reveal evolution of bat adaptations.</title>
        <authorList>
            <person name="Jebb D."/>
            <person name="Huang Z."/>
            <person name="Pippel M."/>
            <person name="Hughes G.M."/>
            <person name="Lavrichenko K."/>
            <person name="Devanna P."/>
            <person name="Winkler S."/>
            <person name="Jermiin L.S."/>
            <person name="Skirmuntt E.C."/>
            <person name="Katzourakis A."/>
            <person name="Burkitt-Gray L."/>
            <person name="Ray D.A."/>
            <person name="Sullivan K.A.M."/>
            <person name="Roscito J.G."/>
            <person name="Kirilenko B.M."/>
            <person name="Davalos L.M."/>
            <person name="Corthals A.P."/>
            <person name="Power M.L."/>
            <person name="Jones G."/>
            <person name="Ransome R.D."/>
            <person name="Dechmann D.K.N."/>
            <person name="Locatelli A.G."/>
            <person name="Puechmaille S.J."/>
            <person name="Fedrigo O."/>
            <person name="Jarvis E.D."/>
            <person name="Hiller M."/>
            <person name="Vernes S.C."/>
            <person name="Myers E.W."/>
            <person name="Teeling E.C."/>
        </authorList>
    </citation>
    <scope>NUCLEOTIDE SEQUENCE [LARGE SCALE GENOMIC DNA]</scope>
    <source>
        <strain evidence="2">Bat1K_MPI-CBG_1</strain>
    </source>
</reference>
<dbReference type="EMBL" id="JABVXQ010000002">
    <property type="protein sequence ID" value="KAF6123473.1"/>
    <property type="molecule type" value="Genomic_DNA"/>
</dbReference>
<feature type="coiled-coil region" evidence="1">
    <location>
        <begin position="31"/>
        <end position="58"/>
    </location>
</feature>
<accession>A0A834B518</accession>